<reference evidence="2 3" key="1">
    <citation type="submission" date="2015-04" db="EMBL/GenBank/DDBJ databases">
        <title>The draft genome sequence of Erythrobacter marinus HWDM-33.</title>
        <authorList>
            <person name="Zhuang L."/>
            <person name="Liu Y."/>
            <person name="Shao Z."/>
        </authorList>
    </citation>
    <scope>NUCLEOTIDE SEQUENCE [LARGE SCALE GENOMIC DNA]</scope>
    <source>
        <strain evidence="2 3">HWDM-33</strain>
    </source>
</reference>
<evidence type="ECO:0000313" key="2">
    <source>
        <dbReference type="EMBL" id="KLI64297.1"/>
    </source>
</evidence>
<proteinExistence type="predicted"/>
<dbReference type="Proteomes" id="UP000053455">
    <property type="component" value="Unassembled WGS sequence"/>
</dbReference>
<dbReference type="InterPro" id="IPR029052">
    <property type="entry name" value="Metallo-depent_PP-like"/>
</dbReference>
<dbReference type="SUPFAM" id="SSF56300">
    <property type="entry name" value="Metallo-dependent phosphatases"/>
    <property type="match status" value="1"/>
</dbReference>
<dbReference type="OrthoDB" id="9807890at2"/>
<evidence type="ECO:0000259" key="1">
    <source>
        <dbReference type="Pfam" id="PF00149"/>
    </source>
</evidence>
<dbReference type="PANTHER" id="PTHR42850:SF4">
    <property type="entry name" value="ZINC-DEPENDENT ENDOPOLYPHOSPHATASE"/>
    <property type="match status" value="1"/>
</dbReference>
<dbReference type="GO" id="GO:0008803">
    <property type="term" value="F:bis(5'-nucleosyl)-tetraphosphatase (symmetrical) activity"/>
    <property type="evidence" value="ECO:0007669"/>
    <property type="project" value="TreeGrafter"/>
</dbReference>
<dbReference type="Gene3D" id="3.60.21.10">
    <property type="match status" value="1"/>
</dbReference>
<dbReference type="GO" id="GO:0005737">
    <property type="term" value="C:cytoplasm"/>
    <property type="evidence" value="ECO:0007669"/>
    <property type="project" value="TreeGrafter"/>
</dbReference>
<organism evidence="2 3">
    <name type="scientific">Aurantiacibacter marinus</name>
    <dbReference type="NCBI Taxonomy" id="874156"/>
    <lineage>
        <taxon>Bacteria</taxon>
        <taxon>Pseudomonadati</taxon>
        <taxon>Pseudomonadota</taxon>
        <taxon>Alphaproteobacteria</taxon>
        <taxon>Sphingomonadales</taxon>
        <taxon>Erythrobacteraceae</taxon>
        <taxon>Aurantiacibacter</taxon>
    </lineage>
</organism>
<sequence length="273" mass="30648">MIQYLKSMFTPSKAKTKQELPRVPKGHRVYAVGDVHGRSDLFTALVDAIEEDIRDGEAEGLEPDIVLLGDLVDRGPDSAGVIELARKWTRTRTVHVLCGNHEEMFLNSFEDKDILRHFLRHGGRETLLSYGMDRKIFTKATLDEIQQMLEEFVPKKHRKFISGFEDMVQLGDYLFVHAGIEPGVPLDEQKQRSLRWIREPFLSYGKSHGLVVVHGHTITDEVVDAGNRIGIDTGAYASGRLTALVLEGKKRRYLTAIEGKNGAISVDGAKLKV</sequence>
<dbReference type="AlphaFoldDB" id="A0A0H0XQW3"/>
<feature type="domain" description="Calcineurin-like phosphoesterase" evidence="1">
    <location>
        <begin position="28"/>
        <end position="217"/>
    </location>
</feature>
<dbReference type="GO" id="GO:0016791">
    <property type="term" value="F:phosphatase activity"/>
    <property type="evidence" value="ECO:0007669"/>
    <property type="project" value="TreeGrafter"/>
</dbReference>
<evidence type="ECO:0000313" key="3">
    <source>
        <dbReference type="Proteomes" id="UP000053455"/>
    </source>
</evidence>
<dbReference type="InterPro" id="IPR004843">
    <property type="entry name" value="Calcineurin-like_PHP"/>
</dbReference>
<gene>
    <name evidence="2" type="ORF">AAV99_01255</name>
</gene>
<protein>
    <submittedName>
        <fullName evidence="2">Serine/threonine protein phosphatase</fullName>
    </submittedName>
</protein>
<name>A0A0H0XQW3_9SPHN</name>
<dbReference type="InterPro" id="IPR050126">
    <property type="entry name" value="Ap4A_hydrolase"/>
</dbReference>
<dbReference type="PATRIC" id="fig|874156.12.peg.262"/>
<dbReference type="PANTHER" id="PTHR42850">
    <property type="entry name" value="METALLOPHOSPHOESTERASE"/>
    <property type="match status" value="1"/>
</dbReference>
<dbReference type="EMBL" id="LBHU01000001">
    <property type="protein sequence ID" value="KLI64297.1"/>
    <property type="molecule type" value="Genomic_DNA"/>
</dbReference>
<dbReference type="STRING" id="874156.GCA_001021555_01031"/>
<keyword evidence="3" id="KW-1185">Reference proteome</keyword>
<comment type="caution">
    <text evidence="2">The sequence shown here is derived from an EMBL/GenBank/DDBJ whole genome shotgun (WGS) entry which is preliminary data.</text>
</comment>
<accession>A0A0H0XQW3</accession>
<dbReference type="Pfam" id="PF00149">
    <property type="entry name" value="Metallophos"/>
    <property type="match status" value="1"/>
</dbReference>
<dbReference type="GO" id="GO:0110154">
    <property type="term" value="P:RNA decapping"/>
    <property type="evidence" value="ECO:0007669"/>
    <property type="project" value="TreeGrafter"/>
</dbReference>